<protein>
    <recommendedName>
        <fullName evidence="4">DUF3575 domain-containing protein</fullName>
    </recommendedName>
</protein>
<name>A0A7L4ZN19_9FLAO</name>
<organism evidence="2 3">
    <name type="scientific">Kordia antarctica</name>
    <dbReference type="NCBI Taxonomy" id="1218801"/>
    <lineage>
        <taxon>Bacteria</taxon>
        <taxon>Pseudomonadati</taxon>
        <taxon>Bacteroidota</taxon>
        <taxon>Flavobacteriia</taxon>
        <taxon>Flavobacteriales</taxon>
        <taxon>Flavobacteriaceae</taxon>
        <taxon>Kordia</taxon>
    </lineage>
</organism>
<dbReference type="Proteomes" id="UP000464657">
    <property type="component" value="Chromosome"/>
</dbReference>
<dbReference type="EMBL" id="CP019288">
    <property type="protein sequence ID" value="QHI38005.1"/>
    <property type="molecule type" value="Genomic_DNA"/>
</dbReference>
<evidence type="ECO:0000256" key="1">
    <source>
        <dbReference type="SAM" id="SignalP"/>
    </source>
</evidence>
<proteinExistence type="predicted"/>
<accession>A0A7L4ZN19</accession>
<feature type="chain" id="PRO_5029738895" description="DUF3575 domain-containing protein" evidence="1">
    <location>
        <begin position="34"/>
        <end position="201"/>
    </location>
</feature>
<evidence type="ECO:0000313" key="2">
    <source>
        <dbReference type="EMBL" id="QHI38005.1"/>
    </source>
</evidence>
<gene>
    <name evidence="2" type="ORF">IMCC3317_33880</name>
</gene>
<keyword evidence="1" id="KW-0732">Signal</keyword>
<dbReference type="KEGG" id="kan:IMCC3317_33880"/>
<dbReference type="AlphaFoldDB" id="A0A7L4ZN19"/>
<keyword evidence="3" id="KW-1185">Reference proteome</keyword>
<sequence>MQHTTTKPVLIMKNNFTRALLALFLLIGFQSYAQDEDSQKKDDQFNVGDRKHEIRLDVFDAAFFSAIDLSYERVNDAAYGYGASLFLNFRSGDDGSYYEKFAFTPFFRFYFFNKEDYGAKGLFVEVFSKFASGENFDNIFDDVENEVDYFDAALGLAIGKKWVNRRGFMLEISLGGGRNIGLDDNSPDFTFRGGVSLGYRF</sequence>
<evidence type="ECO:0000313" key="3">
    <source>
        <dbReference type="Proteomes" id="UP000464657"/>
    </source>
</evidence>
<feature type="signal peptide" evidence="1">
    <location>
        <begin position="1"/>
        <end position="33"/>
    </location>
</feature>
<evidence type="ECO:0008006" key="4">
    <source>
        <dbReference type="Google" id="ProtNLM"/>
    </source>
</evidence>
<reference evidence="2 3" key="1">
    <citation type="journal article" date="2013" name="Int. J. Syst. Evol. Microbiol.">
        <title>Kordia antarctica sp. nov., isolated from Antarctic seawater.</title>
        <authorList>
            <person name="Baek K."/>
            <person name="Choi A."/>
            <person name="Kang I."/>
            <person name="Lee K."/>
            <person name="Cho J.C."/>
        </authorList>
    </citation>
    <scope>NUCLEOTIDE SEQUENCE [LARGE SCALE GENOMIC DNA]</scope>
    <source>
        <strain evidence="2 3">IMCC3317</strain>
    </source>
</reference>